<protein>
    <submittedName>
        <fullName evidence="9">Uncharacterized protein</fullName>
    </submittedName>
</protein>
<comment type="similarity">
    <text evidence="2">Belongs to the CLV3/ESR signal peptide family.</text>
</comment>
<reference evidence="9" key="1">
    <citation type="submission" date="2015-04" db="UniProtKB">
        <authorList>
            <consortium name="EnsemblPlants"/>
        </authorList>
    </citation>
    <scope>IDENTIFICATION</scope>
</reference>
<evidence type="ECO:0000256" key="7">
    <source>
        <dbReference type="SAM" id="MobiDB-lite"/>
    </source>
</evidence>
<dbReference type="Gramene" id="OGLUM02G10630.1">
    <property type="protein sequence ID" value="OGLUM02G10630.1"/>
    <property type="gene ID" value="OGLUM02G10630"/>
</dbReference>
<dbReference type="Proteomes" id="UP000026961">
    <property type="component" value="Chromosome 2"/>
</dbReference>
<dbReference type="EnsemblPlants" id="OGLUM02G10630.1">
    <property type="protein sequence ID" value="OGLUM02G10630.1"/>
    <property type="gene ID" value="OGLUM02G10630"/>
</dbReference>
<evidence type="ECO:0000256" key="8">
    <source>
        <dbReference type="SAM" id="SignalP"/>
    </source>
</evidence>
<keyword evidence="4 8" id="KW-0732">Signal</keyword>
<sequence>MKLITLSCLCLCLLLLVTGSSPPVSVSVSGDRCPVLHHHRRLHDMVAAGGRGDRTSATAVETVLPRQREDGEEIDETVYEGSKRLSPGGPNPQHH</sequence>
<evidence type="ECO:0000256" key="5">
    <source>
        <dbReference type="ARBA" id="ARBA00023180"/>
    </source>
</evidence>
<evidence type="ECO:0000256" key="1">
    <source>
        <dbReference type="ARBA" id="ARBA00004613"/>
    </source>
</evidence>
<dbReference type="GO" id="GO:0005576">
    <property type="term" value="C:extracellular region"/>
    <property type="evidence" value="ECO:0007669"/>
    <property type="project" value="UniProtKB-SubCell"/>
</dbReference>
<keyword evidence="3" id="KW-0964">Secreted</keyword>
<dbReference type="GO" id="GO:0033612">
    <property type="term" value="F:receptor serine/threonine kinase binding"/>
    <property type="evidence" value="ECO:0007669"/>
    <property type="project" value="TreeGrafter"/>
</dbReference>
<proteinExistence type="inferred from homology"/>
<reference evidence="9" key="2">
    <citation type="submission" date="2018-05" db="EMBL/GenBank/DDBJ databases">
        <title>OgluRS3 (Oryza glumaepatula Reference Sequence Version 3).</title>
        <authorList>
            <person name="Zhang J."/>
            <person name="Kudrna D."/>
            <person name="Lee S."/>
            <person name="Talag J."/>
            <person name="Welchert J."/>
            <person name="Wing R.A."/>
        </authorList>
    </citation>
    <scope>NUCLEOTIDE SEQUENCE [LARGE SCALE GENOMIC DNA]</scope>
</reference>
<dbReference type="eggNOG" id="ENOG502R3WV">
    <property type="taxonomic scope" value="Eukaryota"/>
</dbReference>
<evidence type="ECO:0000313" key="10">
    <source>
        <dbReference type="Proteomes" id="UP000026961"/>
    </source>
</evidence>
<evidence type="ECO:0000256" key="2">
    <source>
        <dbReference type="ARBA" id="ARBA00005416"/>
    </source>
</evidence>
<dbReference type="AlphaFoldDB" id="A0A0D9YPX1"/>
<organism evidence="9">
    <name type="scientific">Oryza glumipatula</name>
    <dbReference type="NCBI Taxonomy" id="40148"/>
    <lineage>
        <taxon>Eukaryota</taxon>
        <taxon>Viridiplantae</taxon>
        <taxon>Streptophyta</taxon>
        <taxon>Embryophyta</taxon>
        <taxon>Tracheophyta</taxon>
        <taxon>Spermatophyta</taxon>
        <taxon>Magnoliopsida</taxon>
        <taxon>Liliopsida</taxon>
        <taxon>Poales</taxon>
        <taxon>Poaceae</taxon>
        <taxon>BOP clade</taxon>
        <taxon>Oryzoideae</taxon>
        <taxon>Oryzeae</taxon>
        <taxon>Oryzinae</taxon>
        <taxon>Oryza</taxon>
    </lineage>
</organism>
<name>A0A0D9YPX1_9ORYZ</name>
<dbReference type="PANTHER" id="PTHR33869:SF27">
    <property type="entry name" value="OS02G0250100 PROTEIN"/>
    <property type="match status" value="1"/>
</dbReference>
<evidence type="ECO:0000256" key="4">
    <source>
        <dbReference type="ARBA" id="ARBA00022729"/>
    </source>
</evidence>
<keyword evidence="5" id="KW-0325">Glycoprotein</keyword>
<evidence type="ECO:0000256" key="6">
    <source>
        <dbReference type="ARBA" id="ARBA00023278"/>
    </source>
</evidence>
<accession>A0A0D9YPX1</accession>
<feature type="signal peptide" evidence="8">
    <location>
        <begin position="1"/>
        <end position="19"/>
    </location>
</feature>
<feature type="region of interest" description="Disordered" evidence="7">
    <location>
        <begin position="66"/>
        <end position="95"/>
    </location>
</feature>
<keyword evidence="10" id="KW-1185">Reference proteome</keyword>
<comment type="subcellular location">
    <subcellularLocation>
        <location evidence="1">Secreted</location>
    </subcellularLocation>
</comment>
<dbReference type="PANTHER" id="PTHR33869">
    <property type="entry name" value="CLAVATA3/ESR (CLE)-RELATED PROTEIN 3"/>
    <property type="match status" value="1"/>
</dbReference>
<keyword evidence="6" id="KW-0379">Hydroxylation</keyword>
<feature type="chain" id="PRO_5002351845" evidence="8">
    <location>
        <begin position="20"/>
        <end position="95"/>
    </location>
</feature>
<dbReference type="InterPro" id="IPR039616">
    <property type="entry name" value="CLE1-4"/>
</dbReference>
<dbReference type="HOGENOM" id="CLU_140630_0_0_1"/>
<evidence type="ECO:0000313" key="9">
    <source>
        <dbReference type="EnsemblPlants" id="OGLUM02G10630.1"/>
    </source>
</evidence>
<evidence type="ECO:0000256" key="3">
    <source>
        <dbReference type="ARBA" id="ARBA00022525"/>
    </source>
</evidence>